<comment type="caution">
    <text evidence="1">The sequence shown here is derived from an EMBL/GenBank/DDBJ whole genome shotgun (WGS) entry which is preliminary data.</text>
</comment>
<name>A0ABN2VTC1_9ACTN</name>
<sequence length="105" mass="10634">MTTAAVAAALLLLTGCDSGGSRGGDNIAEPSNACEEAFASVEVQAAQTSPEDVHPAFDACETLAQFETAAQKFPEVVDIEPSAYVENACRNDPAVADSALCAVAG</sequence>
<dbReference type="Proteomes" id="UP001501480">
    <property type="component" value="Unassembled WGS sequence"/>
</dbReference>
<organism evidence="1 2">
    <name type="scientific">Aeromicrobium halocynthiae</name>
    <dbReference type="NCBI Taxonomy" id="560557"/>
    <lineage>
        <taxon>Bacteria</taxon>
        <taxon>Bacillati</taxon>
        <taxon>Actinomycetota</taxon>
        <taxon>Actinomycetes</taxon>
        <taxon>Propionibacteriales</taxon>
        <taxon>Nocardioidaceae</taxon>
        <taxon>Aeromicrobium</taxon>
    </lineage>
</organism>
<accession>A0ABN2VTC1</accession>
<evidence type="ECO:0000313" key="1">
    <source>
        <dbReference type="EMBL" id="GAA2070100.1"/>
    </source>
</evidence>
<evidence type="ECO:0000313" key="2">
    <source>
        <dbReference type="Proteomes" id="UP001501480"/>
    </source>
</evidence>
<reference evidence="1 2" key="1">
    <citation type="journal article" date="2019" name="Int. J. Syst. Evol. Microbiol.">
        <title>The Global Catalogue of Microorganisms (GCM) 10K type strain sequencing project: providing services to taxonomists for standard genome sequencing and annotation.</title>
        <authorList>
            <consortium name="The Broad Institute Genomics Platform"/>
            <consortium name="The Broad Institute Genome Sequencing Center for Infectious Disease"/>
            <person name="Wu L."/>
            <person name="Ma J."/>
        </authorList>
    </citation>
    <scope>NUCLEOTIDE SEQUENCE [LARGE SCALE GENOMIC DNA]</scope>
    <source>
        <strain evidence="1 2">JCM 15749</strain>
    </source>
</reference>
<keyword evidence="2" id="KW-1185">Reference proteome</keyword>
<protein>
    <recommendedName>
        <fullName evidence="3">Secreted protein</fullName>
    </recommendedName>
</protein>
<proteinExistence type="predicted"/>
<dbReference type="EMBL" id="BAAAPY010000001">
    <property type="protein sequence ID" value="GAA2070100.1"/>
    <property type="molecule type" value="Genomic_DNA"/>
</dbReference>
<evidence type="ECO:0008006" key="3">
    <source>
        <dbReference type="Google" id="ProtNLM"/>
    </source>
</evidence>
<gene>
    <name evidence="1" type="ORF">GCM10009821_03720</name>
</gene>